<dbReference type="SUPFAM" id="SSF56935">
    <property type="entry name" value="Porins"/>
    <property type="match status" value="1"/>
</dbReference>
<organism evidence="2 3">
    <name type="scientific">Antarcticimicrobium sediminis</name>
    <dbReference type="NCBI Taxonomy" id="2546227"/>
    <lineage>
        <taxon>Bacteria</taxon>
        <taxon>Pseudomonadati</taxon>
        <taxon>Pseudomonadota</taxon>
        <taxon>Alphaproteobacteria</taxon>
        <taxon>Rhodobacterales</taxon>
        <taxon>Paracoccaceae</taxon>
        <taxon>Antarcticimicrobium</taxon>
    </lineage>
</organism>
<evidence type="ECO:0008006" key="4">
    <source>
        <dbReference type="Google" id="ProtNLM"/>
    </source>
</evidence>
<reference evidence="2 3" key="1">
    <citation type="submission" date="2019-03" db="EMBL/GenBank/DDBJ databases">
        <authorList>
            <person name="Zhang S."/>
        </authorList>
    </citation>
    <scope>NUCLEOTIDE SEQUENCE [LARGE SCALE GENOMIC DNA]</scope>
    <source>
        <strain evidence="2 3">S4J41</strain>
    </source>
</reference>
<feature type="signal peptide" evidence="1">
    <location>
        <begin position="1"/>
        <end position="24"/>
    </location>
</feature>
<dbReference type="Proteomes" id="UP000294662">
    <property type="component" value="Unassembled WGS sequence"/>
</dbReference>
<dbReference type="RefSeq" id="WP_132826975.1">
    <property type="nucleotide sequence ID" value="NZ_SMFP01000001.1"/>
</dbReference>
<accession>A0A4R5F0I6</accession>
<keyword evidence="3" id="KW-1185">Reference proteome</keyword>
<evidence type="ECO:0000256" key="1">
    <source>
        <dbReference type="SAM" id="SignalP"/>
    </source>
</evidence>
<evidence type="ECO:0000313" key="3">
    <source>
        <dbReference type="Proteomes" id="UP000294662"/>
    </source>
</evidence>
<comment type="caution">
    <text evidence="2">The sequence shown here is derived from an EMBL/GenBank/DDBJ whole genome shotgun (WGS) entry which is preliminary data.</text>
</comment>
<dbReference type="InterPro" id="IPR023614">
    <property type="entry name" value="Porin_dom_sf"/>
</dbReference>
<gene>
    <name evidence="2" type="ORF">E1B25_01885</name>
</gene>
<dbReference type="Gene3D" id="2.40.160.10">
    <property type="entry name" value="Porin"/>
    <property type="match status" value="1"/>
</dbReference>
<evidence type="ECO:0000313" key="2">
    <source>
        <dbReference type="EMBL" id="TDE40985.1"/>
    </source>
</evidence>
<feature type="chain" id="PRO_5020275677" description="Porin" evidence="1">
    <location>
        <begin position="25"/>
        <end position="336"/>
    </location>
</feature>
<protein>
    <recommendedName>
        <fullName evidence="4">Porin</fullName>
    </recommendedName>
</protein>
<keyword evidence="1" id="KW-0732">Signal</keyword>
<sequence length="336" mass="34751">MSKTLTAALALGAPVLFSASDVLAQESRRFTWDGEIEIDYESIFDSDVPANESDTAYGSGEFNAAYALTDRVAIFGGLTFEELENAAGNTGYGFYFHELGLQFETGAASFQIGKVHPEFGTAWDTAAGFYGSALAEDYELSEQIGVLAELDLGTAGTLAMGVFYADDTGLSDSLGFNRGRNTTAAGGAGNTGTLNNASLQWSKDWGQTFAYVGARFLTAGTGDVSDETGIVAGVGHSLGNGLDLFGEVAAFDGYGGSADDATYATLNAAYAIGELTLSGTYAMRDVDSAGRTDLVSLAAEYELTNGMTLGGALARVDDAGVADTLFGVNLVIPFGG</sequence>
<dbReference type="AlphaFoldDB" id="A0A4R5F0I6"/>
<dbReference type="EMBL" id="SMFP01000001">
    <property type="protein sequence ID" value="TDE40985.1"/>
    <property type="molecule type" value="Genomic_DNA"/>
</dbReference>
<name>A0A4R5F0I6_9RHOB</name>
<dbReference type="OrthoDB" id="7801464at2"/>
<proteinExistence type="predicted"/>